<evidence type="ECO:0000313" key="8">
    <source>
        <dbReference type="EMBL" id="OAY58082.1"/>
    </source>
</evidence>
<dbReference type="EMBL" id="CM004388">
    <property type="protein sequence ID" value="OAY58082.1"/>
    <property type="molecule type" value="Genomic_DNA"/>
</dbReference>
<comment type="subcellular location">
    <subcellularLocation>
        <location evidence="1 7">Membrane</location>
        <topology evidence="1 7">Multi-pass membrane protein</topology>
    </subcellularLocation>
</comment>
<evidence type="ECO:0000313" key="9">
    <source>
        <dbReference type="Proteomes" id="UP000091857"/>
    </source>
</evidence>
<dbReference type="GO" id="GO:0005345">
    <property type="term" value="F:purine nucleobase transmembrane transporter activity"/>
    <property type="evidence" value="ECO:0007669"/>
    <property type="project" value="UniProtKB-UniRule"/>
</dbReference>
<dbReference type="AlphaFoldDB" id="A0A2C9WGN6"/>
<feature type="transmembrane region" description="Helical" evidence="7">
    <location>
        <begin position="82"/>
        <end position="101"/>
    </location>
</feature>
<evidence type="ECO:0000256" key="4">
    <source>
        <dbReference type="ARBA" id="ARBA00022692"/>
    </source>
</evidence>
<dbReference type="InterPro" id="IPR037185">
    <property type="entry name" value="EmrE-like"/>
</dbReference>
<dbReference type="OMA" id="FEMENME"/>
<evidence type="ECO:0000256" key="7">
    <source>
        <dbReference type="RuleBase" id="RU368015"/>
    </source>
</evidence>
<reference evidence="9" key="1">
    <citation type="journal article" date="2016" name="Nat. Biotechnol.">
        <title>Sequencing wild and cultivated cassava and related species reveals extensive interspecific hybridization and genetic diversity.</title>
        <authorList>
            <person name="Bredeson J.V."/>
            <person name="Lyons J.B."/>
            <person name="Prochnik S.E."/>
            <person name="Wu G.A."/>
            <person name="Ha C.M."/>
            <person name="Edsinger-Gonzales E."/>
            <person name="Grimwood J."/>
            <person name="Schmutz J."/>
            <person name="Rabbi I.Y."/>
            <person name="Egesi C."/>
            <person name="Nauluvula P."/>
            <person name="Lebot V."/>
            <person name="Ndunguru J."/>
            <person name="Mkamilo G."/>
            <person name="Bart R.S."/>
            <person name="Setter T.L."/>
            <person name="Gleadow R.M."/>
            <person name="Kulakow P."/>
            <person name="Ferguson M.E."/>
            <person name="Rounsley S."/>
            <person name="Rokhsar D.S."/>
        </authorList>
    </citation>
    <scope>NUCLEOTIDE SEQUENCE [LARGE SCALE GENOMIC DNA]</scope>
    <source>
        <strain evidence="9">cv. AM560-2</strain>
    </source>
</reference>
<feature type="transmembrane region" description="Helical" evidence="7">
    <location>
        <begin position="286"/>
        <end position="304"/>
    </location>
</feature>
<dbReference type="PANTHER" id="PTHR31376">
    <property type="entry name" value="OS09G0467300 PROTEIN-RELATED"/>
    <property type="match status" value="1"/>
</dbReference>
<keyword evidence="9" id="KW-1185">Reference proteome</keyword>
<dbReference type="Proteomes" id="UP000091857">
    <property type="component" value="Chromosome 2"/>
</dbReference>
<dbReference type="Gramene" id="Manes.02G148300.1.v8.1">
    <property type="protein sequence ID" value="Manes.02G148300.1.v8.1.CDS"/>
    <property type="gene ID" value="Manes.02G148300.v8.1"/>
</dbReference>
<organism evidence="8 9">
    <name type="scientific">Manihot esculenta</name>
    <name type="common">Cassava</name>
    <name type="synonym">Jatropha manihot</name>
    <dbReference type="NCBI Taxonomy" id="3983"/>
    <lineage>
        <taxon>Eukaryota</taxon>
        <taxon>Viridiplantae</taxon>
        <taxon>Streptophyta</taxon>
        <taxon>Embryophyta</taxon>
        <taxon>Tracheophyta</taxon>
        <taxon>Spermatophyta</taxon>
        <taxon>Magnoliopsida</taxon>
        <taxon>eudicotyledons</taxon>
        <taxon>Gunneridae</taxon>
        <taxon>Pentapetalae</taxon>
        <taxon>rosids</taxon>
        <taxon>fabids</taxon>
        <taxon>Malpighiales</taxon>
        <taxon>Euphorbiaceae</taxon>
        <taxon>Crotonoideae</taxon>
        <taxon>Manihoteae</taxon>
        <taxon>Manihot</taxon>
    </lineage>
</organism>
<keyword evidence="4 7" id="KW-0812">Transmembrane</keyword>
<evidence type="ECO:0000256" key="1">
    <source>
        <dbReference type="ARBA" id="ARBA00004141"/>
    </source>
</evidence>
<feature type="transmembrane region" description="Helical" evidence="7">
    <location>
        <begin position="144"/>
        <end position="164"/>
    </location>
</feature>
<dbReference type="Pfam" id="PF16913">
    <property type="entry name" value="PUNUT"/>
    <property type="match status" value="1"/>
</dbReference>
<proteinExistence type="inferred from homology"/>
<feature type="transmembrane region" description="Helical" evidence="7">
    <location>
        <begin position="212"/>
        <end position="235"/>
    </location>
</feature>
<feature type="transmembrane region" description="Helical" evidence="7">
    <location>
        <begin position="16"/>
        <end position="40"/>
    </location>
</feature>
<keyword evidence="5 7" id="KW-1133">Transmembrane helix</keyword>
<accession>A0A2C9WGN6</accession>
<dbReference type="GO" id="GO:0016020">
    <property type="term" value="C:membrane"/>
    <property type="evidence" value="ECO:0007669"/>
    <property type="project" value="UniProtKB-SubCell"/>
</dbReference>
<dbReference type="PANTHER" id="PTHR31376:SF1">
    <property type="entry name" value="PURINE PERMEASE 2"/>
    <property type="match status" value="1"/>
</dbReference>
<dbReference type="SUPFAM" id="SSF103481">
    <property type="entry name" value="Multidrug resistance efflux transporter EmrE"/>
    <property type="match status" value="1"/>
</dbReference>
<dbReference type="OrthoDB" id="1865379at2759"/>
<sequence>METNDKPQVNNTKRRALLILNCILLTVGNCGGPLILRLYFIHGGKRVWLSSWLQTGGWPIIFILLLISYLHRRSHKPTTKFFYMDTSLFIAATIVGVITGFDDYLYAYGIARLPVSTSSLIIATQLAFTAGFAFLLVKQKFNFYSINAVILLTVGAGVLALHSNSDRPEHESKGEYILGFVTTLAAAAIYGLILPLVELIYKKSKQEISYTLVMEIQLVMSLFATVVCTVGMLVNKDFEAIPGEARGFGLGETKYYVIIVCTAIILQCFFLGAIGVIFYSSSLVSAIIIAVLLPVTEILAVIFYQEKFQAEKGVALALSLWGFISYFYGEVKQTKKKDLATETEMSQTSNPTQNV</sequence>
<dbReference type="STRING" id="3983.A0A2C9WGN6"/>
<comment type="caution">
    <text evidence="8">The sequence shown here is derived from an EMBL/GenBank/DDBJ whole genome shotgun (WGS) entry which is preliminary data.</text>
</comment>
<feature type="transmembrane region" description="Helical" evidence="7">
    <location>
        <begin position="310"/>
        <end position="329"/>
    </location>
</feature>
<keyword evidence="3 7" id="KW-0813">Transport</keyword>
<evidence type="ECO:0000256" key="6">
    <source>
        <dbReference type="ARBA" id="ARBA00023136"/>
    </source>
</evidence>
<dbReference type="GO" id="GO:0022857">
    <property type="term" value="F:transmembrane transporter activity"/>
    <property type="evidence" value="ECO:0000318"/>
    <property type="project" value="GO_Central"/>
</dbReference>
<feature type="transmembrane region" description="Helical" evidence="7">
    <location>
        <begin position="52"/>
        <end position="70"/>
    </location>
</feature>
<keyword evidence="6 7" id="KW-0472">Membrane</keyword>
<feature type="transmembrane region" description="Helical" evidence="7">
    <location>
        <begin position="176"/>
        <end position="200"/>
    </location>
</feature>
<name>A0A2C9WGN6_MANES</name>
<comment type="similarity">
    <text evidence="2 7">Belongs to the purine permeases (TC 2.A.7.14) family.</text>
</comment>
<feature type="transmembrane region" description="Helical" evidence="7">
    <location>
        <begin position="113"/>
        <end position="137"/>
    </location>
</feature>
<gene>
    <name evidence="8" type="ORF">MANES_02G148300v8</name>
</gene>
<evidence type="ECO:0000256" key="2">
    <source>
        <dbReference type="ARBA" id="ARBA00006213"/>
    </source>
</evidence>
<protein>
    <recommendedName>
        <fullName evidence="7">Probable purine permease</fullName>
    </recommendedName>
</protein>
<evidence type="ECO:0000256" key="3">
    <source>
        <dbReference type="ARBA" id="ARBA00022448"/>
    </source>
</evidence>
<evidence type="ECO:0000256" key="5">
    <source>
        <dbReference type="ARBA" id="ARBA00022989"/>
    </source>
</evidence>
<dbReference type="InterPro" id="IPR030182">
    <property type="entry name" value="PUP_plant"/>
</dbReference>
<dbReference type="GO" id="GO:0015211">
    <property type="term" value="F:purine nucleoside transmembrane transporter activity"/>
    <property type="evidence" value="ECO:0007669"/>
    <property type="project" value="UniProtKB-UniRule"/>
</dbReference>
<feature type="transmembrane region" description="Helical" evidence="7">
    <location>
        <begin position="255"/>
        <end position="279"/>
    </location>
</feature>